<gene>
    <name evidence="2" type="ORF">F0P94_19035</name>
</gene>
<dbReference type="InterPro" id="IPR001279">
    <property type="entry name" value="Metallo-B-lactamas"/>
</dbReference>
<dbReference type="InterPro" id="IPR036866">
    <property type="entry name" value="RibonucZ/Hydroxyglut_hydro"/>
</dbReference>
<reference evidence="2 3" key="1">
    <citation type="submission" date="2019-09" db="EMBL/GenBank/DDBJ databases">
        <title>Genome sequence of Adhaeribacter sp. M2.</title>
        <authorList>
            <person name="Srinivasan S."/>
        </authorList>
    </citation>
    <scope>NUCLEOTIDE SEQUENCE [LARGE SCALE GENOMIC DNA]</scope>
    <source>
        <strain evidence="2 3">M2</strain>
    </source>
</reference>
<dbReference type="InterPro" id="IPR052533">
    <property type="entry name" value="WalJ/YycJ-like"/>
</dbReference>
<proteinExistence type="predicted"/>
<dbReference type="Proteomes" id="UP000326570">
    <property type="component" value="Unassembled WGS sequence"/>
</dbReference>
<dbReference type="EMBL" id="VTWT01000014">
    <property type="protein sequence ID" value="KAA9325006.1"/>
    <property type="molecule type" value="Genomic_DNA"/>
</dbReference>
<evidence type="ECO:0000259" key="1">
    <source>
        <dbReference type="SMART" id="SM00849"/>
    </source>
</evidence>
<evidence type="ECO:0000313" key="2">
    <source>
        <dbReference type="EMBL" id="KAA9325006.1"/>
    </source>
</evidence>
<protein>
    <submittedName>
        <fullName evidence="2">MBL fold metallo-hydrolase</fullName>
    </submittedName>
</protein>
<comment type="caution">
    <text evidence="2">The sequence shown here is derived from an EMBL/GenBank/DDBJ whole genome shotgun (WGS) entry which is preliminary data.</text>
</comment>
<keyword evidence="2" id="KW-0378">Hydrolase</keyword>
<dbReference type="SMART" id="SM00849">
    <property type="entry name" value="Lactamase_B"/>
    <property type="match status" value="1"/>
</dbReference>
<dbReference type="RefSeq" id="WP_150906064.1">
    <property type="nucleotide sequence ID" value="NZ_VTWT01000014.1"/>
</dbReference>
<dbReference type="GO" id="GO:0016787">
    <property type="term" value="F:hydrolase activity"/>
    <property type="evidence" value="ECO:0007669"/>
    <property type="project" value="UniProtKB-KW"/>
</dbReference>
<name>A0A5N1IIN6_9BACT</name>
<sequence>MQLFITSLNSGSNGNCYYIGNGREAVLVDAGISCRETEKRMKRLNLSMTQVKAVFISHEHSDHIRGLEVLAKKYQLPVYITPPTLRYSRLNLEPHLVHTFQAHEPVQVGDLQITGFPKFHDASDPHSFIVAHSDITIGVFTDIGAPCKHVVQYFQQCNAAFLETNYDDEMLENGYYPYHLKRRIKGNKGHLSNKQALDLFTLYKPAGMSHVLLSHLSKDNNSPSLAKELFQQHAGETEVIVASRFEETPVFMITASSDPEKKIRRVIKKKQPALKSSPAVQLSLF</sequence>
<organism evidence="2 3">
    <name type="scientific">Adhaeribacter soli</name>
    <dbReference type="NCBI Taxonomy" id="2607655"/>
    <lineage>
        <taxon>Bacteria</taxon>
        <taxon>Pseudomonadati</taxon>
        <taxon>Bacteroidota</taxon>
        <taxon>Cytophagia</taxon>
        <taxon>Cytophagales</taxon>
        <taxon>Hymenobacteraceae</taxon>
        <taxon>Adhaeribacter</taxon>
    </lineage>
</organism>
<dbReference type="PANTHER" id="PTHR47619:SF1">
    <property type="entry name" value="EXODEOXYRIBONUCLEASE WALJ"/>
    <property type="match status" value="1"/>
</dbReference>
<dbReference type="Pfam" id="PF12706">
    <property type="entry name" value="Lactamase_B_2"/>
    <property type="match status" value="1"/>
</dbReference>
<dbReference type="PANTHER" id="PTHR47619">
    <property type="entry name" value="METALLO-HYDROLASE YYCJ-RELATED"/>
    <property type="match status" value="1"/>
</dbReference>
<keyword evidence="3" id="KW-1185">Reference proteome</keyword>
<feature type="domain" description="Metallo-beta-lactamase" evidence="1">
    <location>
        <begin position="13"/>
        <end position="179"/>
    </location>
</feature>
<evidence type="ECO:0000313" key="3">
    <source>
        <dbReference type="Proteomes" id="UP000326570"/>
    </source>
</evidence>
<dbReference type="Gene3D" id="3.60.15.10">
    <property type="entry name" value="Ribonuclease Z/Hydroxyacylglutathione hydrolase-like"/>
    <property type="match status" value="1"/>
</dbReference>
<dbReference type="AlphaFoldDB" id="A0A5N1IIN6"/>
<accession>A0A5N1IIN6</accession>
<dbReference type="SUPFAM" id="SSF56281">
    <property type="entry name" value="Metallo-hydrolase/oxidoreductase"/>
    <property type="match status" value="1"/>
</dbReference>